<dbReference type="GeneID" id="56085657"/>
<keyword evidence="2" id="KW-1185">Reference proteome</keyword>
<dbReference type="AlphaFoldDB" id="A0A7D5PCN6"/>
<dbReference type="EMBL" id="CP058909">
    <property type="protein sequence ID" value="QLH80100.1"/>
    <property type="molecule type" value="Genomic_DNA"/>
</dbReference>
<organism evidence="1 2">
    <name type="scientific">Halosimplex pelagicum</name>
    <dbReference type="NCBI Taxonomy" id="869886"/>
    <lineage>
        <taxon>Archaea</taxon>
        <taxon>Methanobacteriati</taxon>
        <taxon>Methanobacteriota</taxon>
        <taxon>Stenosarchaea group</taxon>
        <taxon>Halobacteria</taxon>
        <taxon>Halobacteriales</taxon>
        <taxon>Haloarculaceae</taxon>
        <taxon>Halosimplex</taxon>
    </lineage>
</organism>
<sequence length="100" mass="11537">MRERATNMLVEGFFVPVLEEVAVDELREDMDELIVERLTEYAPPFSARRGDVRPRSQPAKTRPSFKYHGGVIHARACVHCTSSRSWPRPPSRCTRVTPIW</sequence>
<reference evidence="1 2" key="1">
    <citation type="submission" date="2020-07" db="EMBL/GenBank/DDBJ databases">
        <title>Halosimplex litoreum sp. nov. and Halosimplex rubrum sp. nov., isolated from different salt environments.</title>
        <authorList>
            <person name="Cui H."/>
        </authorList>
    </citation>
    <scope>NUCLEOTIDE SEQUENCE [LARGE SCALE GENOMIC DNA]</scope>
    <source>
        <strain evidence="1 2">R2</strain>
    </source>
</reference>
<protein>
    <submittedName>
        <fullName evidence="1">Uncharacterized protein</fullName>
    </submittedName>
</protein>
<dbReference type="Proteomes" id="UP000509346">
    <property type="component" value="Chromosome"/>
</dbReference>
<dbReference type="RefSeq" id="WP_179917548.1">
    <property type="nucleotide sequence ID" value="NZ_CP058909.1"/>
</dbReference>
<evidence type="ECO:0000313" key="1">
    <source>
        <dbReference type="EMBL" id="QLH80100.1"/>
    </source>
</evidence>
<proteinExistence type="predicted"/>
<gene>
    <name evidence="1" type="ORF">HZS54_23670</name>
</gene>
<dbReference type="SUPFAM" id="SSF101960">
    <property type="entry name" value="Stabilizer of iron transporter SufD"/>
    <property type="match status" value="1"/>
</dbReference>
<name>A0A7D5PCN6_9EURY</name>
<dbReference type="InterPro" id="IPR037284">
    <property type="entry name" value="SUF_FeS_clus_asmbl_SufBD_sf"/>
</dbReference>
<dbReference type="KEGG" id="hpel:HZS54_23670"/>
<evidence type="ECO:0000313" key="2">
    <source>
        <dbReference type="Proteomes" id="UP000509346"/>
    </source>
</evidence>
<dbReference type="OrthoDB" id="384394at2157"/>
<accession>A0A7D5PCN6</accession>